<organism evidence="3 4">
    <name type="scientific">Pseudofrankia inefficax (strain DSM 45817 / CECT 9037 / DDB 130130 / EuI1c)</name>
    <name type="common">Frankia inefficax</name>
    <dbReference type="NCBI Taxonomy" id="298654"/>
    <lineage>
        <taxon>Bacteria</taxon>
        <taxon>Bacillati</taxon>
        <taxon>Actinomycetota</taxon>
        <taxon>Actinomycetes</taxon>
        <taxon>Frankiales</taxon>
        <taxon>Frankiaceae</taxon>
        <taxon>Pseudofrankia</taxon>
    </lineage>
</organism>
<evidence type="ECO:0000256" key="1">
    <source>
        <dbReference type="SAM" id="MobiDB-lite"/>
    </source>
</evidence>
<dbReference type="EMBL" id="CP002299">
    <property type="protein sequence ID" value="ADP83597.1"/>
    <property type="molecule type" value="Genomic_DNA"/>
</dbReference>
<dbReference type="InParanoid" id="E3JDG4"/>
<feature type="chain" id="PRO_5003172635" description="Secreted protein" evidence="2">
    <location>
        <begin position="28"/>
        <end position="148"/>
    </location>
</feature>
<protein>
    <recommendedName>
        <fullName evidence="5">Secreted protein</fullName>
    </recommendedName>
</protein>
<keyword evidence="2" id="KW-0732">Signal</keyword>
<keyword evidence="4" id="KW-1185">Reference proteome</keyword>
<name>E3JDG4_PSEI1</name>
<evidence type="ECO:0000313" key="3">
    <source>
        <dbReference type="EMBL" id="ADP83597.1"/>
    </source>
</evidence>
<dbReference type="KEGG" id="fri:FraEuI1c_5612"/>
<dbReference type="AlphaFoldDB" id="E3JDG4"/>
<feature type="region of interest" description="Disordered" evidence="1">
    <location>
        <begin position="26"/>
        <end position="69"/>
    </location>
</feature>
<sequence length="148" mass="15612" precursor="true">MRVTPAPRRWIVPLVTAAVLAGGTATACSSSGSSDKPRDPVAAPNAKQVNIPAYDPTKGARSDAVPGDCDRDDKGEWKFAGVVNNRSKNERTYSIVVDFVLDKGNTVVDTKVVKVPGVGAGHTADWTTIGASGNDDTLRCVIRNVQFS</sequence>
<dbReference type="Proteomes" id="UP000002484">
    <property type="component" value="Chromosome"/>
</dbReference>
<evidence type="ECO:0008006" key="5">
    <source>
        <dbReference type="Google" id="ProtNLM"/>
    </source>
</evidence>
<evidence type="ECO:0000313" key="4">
    <source>
        <dbReference type="Proteomes" id="UP000002484"/>
    </source>
</evidence>
<gene>
    <name evidence="3" type="ordered locus">FraEuI1c_5612</name>
</gene>
<accession>E3JDG4</accession>
<evidence type="ECO:0000256" key="2">
    <source>
        <dbReference type="SAM" id="SignalP"/>
    </source>
</evidence>
<feature type="signal peptide" evidence="2">
    <location>
        <begin position="1"/>
        <end position="27"/>
    </location>
</feature>
<dbReference type="PROSITE" id="PS51257">
    <property type="entry name" value="PROKAR_LIPOPROTEIN"/>
    <property type="match status" value="1"/>
</dbReference>
<dbReference type="HOGENOM" id="CLU_1756150_0_0_11"/>
<proteinExistence type="predicted"/>
<reference evidence="3 4" key="1">
    <citation type="submission" date="2010-10" db="EMBL/GenBank/DDBJ databases">
        <title>Complete sequence of Frankia sp. EuI1c.</title>
        <authorList>
            <consortium name="US DOE Joint Genome Institute"/>
            <person name="Lucas S."/>
            <person name="Copeland A."/>
            <person name="Lapidus A."/>
            <person name="Cheng J.-F."/>
            <person name="Bruce D."/>
            <person name="Goodwin L."/>
            <person name="Pitluck S."/>
            <person name="Chertkov O."/>
            <person name="Detter J.C."/>
            <person name="Han C."/>
            <person name="Tapia R."/>
            <person name="Land M."/>
            <person name="Hauser L."/>
            <person name="Jeffries C."/>
            <person name="Kyrpides N."/>
            <person name="Ivanova N."/>
            <person name="Mikhailova N."/>
            <person name="Beauchemin N."/>
            <person name="Sen A."/>
            <person name="Sur S.A."/>
            <person name="Gtari M."/>
            <person name="Wall L."/>
            <person name="Tisa L."/>
            <person name="Woyke T."/>
        </authorList>
    </citation>
    <scope>NUCLEOTIDE SEQUENCE [LARGE SCALE GENOMIC DNA]</scope>
    <source>
        <strain evidence="4">DSM 45817 / CECT 9037 / EuI1c</strain>
    </source>
</reference>